<dbReference type="AlphaFoldDB" id="A0A2A5RM47"/>
<evidence type="ECO:0000313" key="16">
    <source>
        <dbReference type="Proteomes" id="UP000218181"/>
    </source>
</evidence>
<evidence type="ECO:0000256" key="8">
    <source>
        <dbReference type="ARBA" id="ARBA00022842"/>
    </source>
</evidence>
<evidence type="ECO:0000256" key="6">
    <source>
        <dbReference type="ARBA" id="ARBA00022763"/>
    </source>
</evidence>
<gene>
    <name evidence="13" type="primary">recU</name>
    <name evidence="15" type="ORF">RT41_GL001249</name>
</gene>
<dbReference type="GO" id="GO:0005737">
    <property type="term" value="C:cytoplasm"/>
    <property type="evidence" value="ECO:0007669"/>
    <property type="project" value="UniProtKB-SubCell"/>
</dbReference>
<keyword evidence="16" id="KW-1185">Reference proteome</keyword>
<dbReference type="Gene3D" id="3.40.1350.10">
    <property type="match status" value="1"/>
</dbReference>
<feature type="binding site" evidence="13">
    <location>
        <position position="118"/>
    </location>
    <ligand>
        <name>Mg(2+)</name>
        <dbReference type="ChEBI" id="CHEBI:18420"/>
    </ligand>
</feature>
<dbReference type="GO" id="GO:0000287">
    <property type="term" value="F:magnesium ion binding"/>
    <property type="evidence" value="ECO:0007669"/>
    <property type="project" value="UniProtKB-UniRule"/>
</dbReference>
<feature type="site" description="Transition state stabilizer" evidence="13">
    <location>
        <position position="133"/>
    </location>
</feature>
<name>A0A2A5RM47_9LACT</name>
<keyword evidence="3 13" id="KW-0540">Nuclease</keyword>
<comment type="similarity">
    <text evidence="11 13">Belongs to the RecU family.</text>
</comment>
<sequence>MIKYPNGIKRPAGMKIQEKNLPEKNGATQVKLSKKVEKKQVKSNLPSLKSFTKSTVEFGKRGMNFEAEINATNDYYLTHGMAVVHKKPTPIQIVKVDYPKRSRAKITEAYFRQASTTDYSGVWQGKYIDFEAKETQQKTVFPLKNFHDHQIIHMENVIKQGGIAFVLLHFATLNATYLLPASNLIKFYYEKHGLKSIPLDFIKKYGHEITTEQIPRIPYLDILIEHYEVQKNQNDKK</sequence>
<dbReference type="GO" id="GO:0007059">
    <property type="term" value="P:chromosome segregation"/>
    <property type="evidence" value="ECO:0007669"/>
    <property type="project" value="UniProtKB-UniRule"/>
</dbReference>
<evidence type="ECO:0000256" key="9">
    <source>
        <dbReference type="ARBA" id="ARBA00023172"/>
    </source>
</evidence>
<evidence type="ECO:0000256" key="10">
    <source>
        <dbReference type="ARBA" id="ARBA00023204"/>
    </source>
</evidence>
<keyword evidence="9 13" id="KW-0233">DNA recombination</keyword>
<keyword evidence="10 13" id="KW-0234">DNA repair</keyword>
<evidence type="ECO:0000256" key="3">
    <source>
        <dbReference type="ARBA" id="ARBA00022722"/>
    </source>
</evidence>
<keyword evidence="5 13" id="KW-0255">Endonuclease</keyword>
<feature type="binding site" evidence="13">
    <location>
        <position position="116"/>
    </location>
    <ligand>
        <name>Mg(2+)</name>
        <dbReference type="ChEBI" id="CHEBI:18420"/>
    </ligand>
</feature>
<keyword evidence="4 13" id="KW-0479">Metal-binding</keyword>
<dbReference type="EMBL" id="JXJU01000004">
    <property type="protein sequence ID" value="PCS00362.1"/>
    <property type="molecule type" value="Genomic_DNA"/>
</dbReference>
<comment type="function">
    <text evidence="13">Endonuclease that resolves Holliday junction intermediates in genetic recombination. Cleaves mobile four-strand junctions by introducing symmetrical nicks in paired strands. Promotes annealing of linear ssDNA with homologous dsDNA. Required for DNA repair, homologous recombination and chromosome segregation.</text>
</comment>
<evidence type="ECO:0000256" key="2">
    <source>
        <dbReference type="ARBA" id="ARBA00022490"/>
    </source>
</evidence>
<evidence type="ECO:0000256" key="12">
    <source>
        <dbReference type="ARBA" id="ARBA00029523"/>
    </source>
</evidence>
<dbReference type="NCBIfam" id="TIGR00648">
    <property type="entry name" value="recU"/>
    <property type="match status" value="1"/>
</dbReference>
<dbReference type="Proteomes" id="UP000218181">
    <property type="component" value="Unassembled WGS sequence"/>
</dbReference>
<feature type="binding site" evidence="13">
    <location>
        <position position="131"/>
    </location>
    <ligand>
        <name>Mg(2+)</name>
        <dbReference type="ChEBI" id="CHEBI:18420"/>
    </ligand>
</feature>
<dbReference type="HAMAP" id="MF_00130">
    <property type="entry name" value="RecU"/>
    <property type="match status" value="1"/>
</dbReference>
<reference evidence="15 16" key="1">
    <citation type="submission" date="2014-12" db="EMBL/GenBank/DDBJ databases">
        <title>Draft genome sequences of 10 type strains of Lactococcus.</title>
        <authorList>
            <person name="Sun Z."/>
            <person name="Zhong Z."/>
            <person name="Liu W."/>
            <person name="Zhang W."/>
            <person name="Zhang H."/>
        </authorList>
    </citation>
    <scope>NUCLEOTIDE SEQUENCE [LARGE SCALE GENOMIC DNA]</scope>
    <source>
        <strain evidence="15 16">JCM 16395</strain>
    </source>
</reference>
<accession>A0A2A5RM47</accession>
<dbReference type="InterPro" id="IPR004612">
    <property type="entry name" value="Resolv_RecU"/>
</dbReference>
<comment type="catalytic activity">
    <reaction evidence="13">
        <text>Endonucleolytic cleavage at a junction such as a reciprocal single-stranded crossover between two homologous DNA duplexes (Holliday junction).</text>
        <dbReference type="EC" id="3.1.21.10"/>
    </reaction>
</comment>
<feature type="binding site" evidence="13">
    <location>
        <position position="150"/>
    </location>
    <ligand>
        <name>Mg(2+)</name>
        <dbReference type="ChEBI" id="CHEBI:18420"/>
    </ligand>
</feature>
<comment type="subcellular location">
    <subcellularLocation>
        <location evidence="1 13">Cytoplasm</location>
    </subcellularLocation>
</comment>
<dbReference type="STRING" id="1291764.GCA_001311235_02532"/>
<keyword evidence="7 13" id="KW-0378">Hydrolase</keyword>
<evidence type="ECO:0000256" key="7">
    <source>
        <dbReference type="ARBA" id="ARBA00022801"/>
    </source>
</evidence>
<dbReference type="InterPro" id="IPR011856">
    <property type="entry name" value="tRNA_endonuc-like_dom_sf"/>
</dbReference>
<keyword evidence="8 13" id="KW-0460">Magnesium</keyword>
<evidence type="ECO:0000256" key="13">
    <source>
        <dbReference type="HAMAP-Rule" id="MF_00130"/>
    </source>
</evidence>
<protein>
    <recommendedName>
        <fullName evidence="12 13">Holliday junction resolvase RecU</fullName>
        <ecNumber evidence="13 14">3.1.21.10</ecNumber>
    </recommendedName>
    <alternativeName>
        <fullName evidence="13">Recombination protein U homolog</fullName>
    </alternativeName>
</protein>
<dbReference type="NCBIfam" id="NF002580">
    <property type="entry name" value="PRK02234.1-1"/>
    <property type="match status" value="1"/>
</dbReference>
<dbReference type="SUPFAM" id="SSF52980">
    <property type="entry name" value="Restriction endonuclease-like"/>
    <property type="match status" value="1"/>
</dbReference>
<evidence type="ECO:0000313" key="15">
    <source>
        <dbReference type="EMBL" id="PCS00362.1"/>
    </source>
</evidence>
<keyword evidence="6 13" id="KW-0227">DNA damage</keyword>
<evidence type="ECO:0000256" key="11">
    <source>
        <dbReference type="ARBA" id="ARBA00023447"/>
    </source>
</evidence>
<evidence type="ECO:0000256" key="14">
    <source>
        <dbReference type="NCBIfam" id="TIGR00648"/>
    </source>
</evidence>
<dbReference type="GO" id="GO:0006281">
    <property type="term" value="P:DNA repair"/>
    <property type="evidence" value="ECO:0007669"/>
    <property type="project" value="UniProtKB-UniRule"/>
</dbReference>
<dbReference type="GO" id="GO:0008821">
    <property type="term" value="F:crossover junction DNA endonuclease activity"/>
    <property type="evidence" value="ECO:0007669"/>
    <property type="project" value="UniProtKB-EC"/>
</dbReference>
<dbReference type="RefSeq" id="WP_245811588.1">
    <property type="nucleotide sequence ID" value="NZ_JXJU01000004.1"/>
</dbReference>
<dbReference type="CDD" id="cd22354">
    <property type="entry name" value="RecU-like"/>
    <property type="match status" value="1"/>
</dbReference>
<dbReference type="NCBIfam" id="NF002584">
    <property type="entry name" value="PRK02234.1-5"/>
    <property type="match status" value="1"/>
</dbReference>
<dbReference type="EC" id="3.1.21.10" evidence="13 14"/>
<evidence type="ECO:0000256" key="1">
    <source>
        <dbReference type="ARBA" id="ARBA00004496"/>
    </source>
</evidence>
<dbReference type="InterPro" id="IPR011335">
    <property type="entry name" value="Restrct_endonuc-II-like"/>
</dbReference>
<dbReference type="GO" id="GO:0006310">
    <property type="term" value="P:DNA recombination"/>
    <property type="evidence" value="ECO:0007669"/>
    <property type="project" value="UniProtKB-UniRule"/>
</dbReference>
<dbReference type="GO" id="GO:0003676">
    <property type="term" value="F:nucleic acid binding"/>
    <property type="evidence" value="ECO:0007669"/>
    <property type="project" value="InterPro"/>
</dbReference>
<keyword evidence="2 13" id="KW-0963">Cytoplasm</keyword>
<proteinExistence type="inferred from homology"/>
<organism evidence="15 16">
    <name type="scientific">Lactococcus fujiensis JCM 16395</name>
    <dbReference type="NCBI Taxonomy" id="1291764"/>
    <lineage>
        <taxon>Bacteria</taxon>
        <taxon>Bacillati</taxon>
        <taxon>Bacillota</taxon>
        <taxon>Bacilli</taxon>
        <taxon>Lactobacillales</taxon>
        <taxon>Streptococcaceae</taxon>
        <taxon>Lactococcus</taxon>
    </lineage>
</organism>
<dbReference type="Pfam" id="PF03838">
    <property type="entry name" value="RecU"/>
    <property type="match status" value="1"/>
</dbReference>
<evidence type="ECO:0000256" key="5">
    <source>
        <dbReference type="ARBA" id="ARBA00022759"/>
    </source>
</evidence>
<evidence type="ECO:0000256" key="4">
    <source>
        <dbReference type="ARBA" id="ARBA00022723"/>
    </source>
</evidence>
<comment type="cofactor">
    <cofactor evidence="13">
        <name>Mg(2+)</name>
        <dbReference type="ChEBI" id="CHEBI:18420"/>
    </cofactor>
    <text evidence="13">Binds 1 Mg(2+) ion per subunit.</text>
</comment>
<comment type="caution">
    <text evidence="15">The sequence shown here is derived from an EMBL/GenBank/DDBJ whole genome shotgun (WGS) entry which is preliminary data.</text>
</comment>